<dbReference type="InterPro" id="IPR050121">
    <property type="entry name" value="Cytochrome_P450_monoxygenase"/>
</dbReference>
<proteinExistence type="inferred from homology"/>
<evidence type="ECO:0000256" key="1">
    <source>
        <dbReference type="ARBA" id="ARBA00001971"/>
    </source>
</evidence>
<keyword evidence="8" id="KW-0472">Membrane</keyword>
<dbReference type="EMBL" id="CAJVPG010000111">
    <property type="protein sequence ID" value="CAG8350638.1"/>
    <property type="molecule type" value="Genomic_DNA"/>
</dbReference>
<keyword evidence="8" id="KW-1133">Transmembrane helix</keyword>
<dbReference type="InterPro" id="IPR036396">
    <property type="entry name" value="Cyt_P450_sf"/>
</dbReference>
<feature type="transmembrane region" description="Helical" evidence="8">
    <location>
        <begin position="317"/>
        <end position="341"/>
    </location>
</feature>
<keyword evidence="7" id="KW-0503">Monooxygenase</keyword>
<keyword evidence="10" id="KW-1185">Reference proteome</keyword>
<accession>A0A9W4IQ05</accession>
<feature type="binding site" description="axial binding residue" evidence="6">
    <location>
        <position position="464"/>
    </location>
    <ligand>
        <name>heme</name>
        <dbReference type="ChEBI" id="CHEBI:30413"/>
    </ligand>
    <ligandPart>
        <name>Fe</name>
        <dbReference type="ChEBI" id="CHEBI:18248"/>
    </ligandPart>
</feature>
<dbReference type="CDD" id="cd11062">
    <property type="entry name" value="CYP58-like"/>
    <property type="match status" value="1"/>
</dbReference>
<keyword evidence="4 7" id="KW-0560">Oxidoreductase</keyword>
<dbReference type="Pfam" id="PF00067">
    <property type="entry name" value="p450"/>
    <property type="match status" value="1"/>
</dbReference>
<feature type="transmembrane region" description="Helical" evidence="8">
    <location>
        <begin position="21"/>
        <end position="43"/>
    </location>
</feature>
<keyword evidence="6 7" id="KW-0349">Heme</keyword>
<evidence type="ECO:0000313" key="10">
    <source>
        <dbReference type="Proteomes" id="UP001152649"/>
    </source>
</evidence>
<evidence type="ECO:0000256" key="5">
    <source>
        <dbReference type="ARBA" id="ARBA00023004"/>
    </source>
</evidence>
<keyword evidence="5 6" id="KW-0408">Iron</keyword>
<evidence type="ECO:0000256" key="3">
    <source>
        <dbReference type="ARBA" id="ARBA00022723"/>
    </source>
</evidence>
<dbReference type="GO" id="GO:0016705">
    <property type="term" value="F:oxidoreductase activity, acting on paired donors, with incorporation or reduction of molecular oxygen"/>
    <property type="evidence" value="ECO:0007669"/>
    <property type="project" value="InterPro"/>
</dbReference>
<keyword evidence="3 6" id="KW-0479">Metal-binding</keyword>
<dbReference type="Gene3D" id="1.10.630.10">
    <property type="entry name" value="Cytochrome P450"/>
    <property type="match status" value="1"/>
</dbReference>
<keyword evidence="8" id="KW-0812">Transmembrane</keyword>
<dbReference type="GO" id="GO:0004497">
    <property type="term" value="F:monooxygenase activity"/>
    <property type="evidence" value="ECO:0007669"/>
    <property type="project" value="UniProtKB-KW"/>
</dbReference>
<dbReference type="PROSITE" id="PS00086">
    <property type="entry name" value="CYTOCHROME_P450"/>
    <property type="match status" value="1"/>
</dbReference>
<dbReference type="InterPro" id="IPR001128">
    <property type="entry name" value="Cyt_P450"/>
</dbReference>
<dbReference type="PRINTS" id="PR00385">
    <property type="entry name" value="P450"/>
</dbReference>
<dbReference type="InterPro" id="IPR017972">
    <property type="entry name" value="Cyt_P450_CS"/>
</dbReference>
<reference evidence="9" key="1">
    <citation type="submission" date="2021-07" db="EMBL/GenBank/DDBJ databases">
        <authorList>
            <person name="Branca A.L. A."/>
        </authorList>
    </citation>
    <scope>NUCLEOTIDE SEQUENCE</scope>
</reference>
<dbReference type="AlphaFoldDB" id="A0A9W4IQ05"/>
<comment type="cofactor">
    <cofactor evidence="1 6">
        <name>heme</name>
        <dbReference type="ChEBI" id="CHEBI:30413"/>
    </cofactor>
</comment>
<evidence type="ECO:0000256" key="4">
    <source>
        <dbReference type="ARBA" id="ARBA00023002"/>
    </source>
</evidence>
<dbReference type="InterPro" id="IPR002403">
    <property type="entry name" value="Cyt_P450_E_grp-IV"/>
</dbReference>
<evidence type="ECO:0000256" key="7">
    <source>
        <dbReference type="RuleBase" id="RU000461"/>
    </source>
</evidence>
<comment type="similarity">
    <text evidence="2 7">Belongs to the cytochrome P450 family.</text>
</comment>
<dbReference type="PANTHER" id="PTHR24305">
    <property type="entry name" value="CYTOCHROME P450"/>
    <property type="match status" value="1"/>
</dbReference>
<dbReference type="GO" id="GO:0020037">
    <property type="term" value="F:heme binding"/>
    <property type="evidence" value="ECO:0007669"/>
    <property type="project" value="InterPro"/>
</dbReference>
<organism evidence="9 10">
    <name type="scientific">Penicillium salamii</name>
    <dbReference type="NCBI Taxonomy" id="1612424"/>
    <lineage>
        <taxon>Eukaryota</taxon>
        <taxon>Fungi</taxon>
        <taxon>Dikarya</taxon>
        <taxon>Ascomycota</taxon>
        <taxon>Pezizomycotina</taxon>
        <taxon>Eurotiomycetes</taxon>
        <taxon>Eurotiomycetidae</taxon>
        <taxon>Eurotiales</taxon>
        <taxon>Aspergillaceae</taxon>
        <taxon>Penicillium</taxon>
    </lineage>
</organism>
<dbReference type="Proteomes" id="UP001152649">
    <property type="component" value="Unassembled WGS sequence"/>
</dbReference>
<dbReference type="GO" id="GO:0005506">
    <property type="term" value="F:iron ion binding"/>
    <property type="evidence" value="ECO:0007669"/>
    <property type="project" value="InterPro"/>
</dbReference>
<dbReference type="PRINTS" id="PR00465">
    <property type="entry name" value="EP450IV"/>
</dbReference>
<dbReference type="OrthoDB" id="3945418at2759"/>
<name>A0A9W4IQ05_9EURO</name>
<evidence type="ECO:0000256" key="2">
    <source>
        <dbReference type="ARBA" id="ARBA00010617"/>
    </source>
</evidence>
<sequence length="521" mass="58693">MLLYRYCNSNSPTSQLEVITMTAPLVLGLSMLLAILMAVTALYRLTLHPLAHIPGPKIAAVTQLYQTFYCYYGNKSRFYQKIDHLHAKYGPVVRITPNEVSLNDPENYNKIYHVGTKYWKAPDYYRVFGAPAAFFTTVENRIHSLRRAPLNTFFSRKSVLNLEPVVQEKARILIMRLQEGLNGGNNGRGVVELHDVFSALSIDVASDYSFHSCYGLLGAEGYGHKFSSMVRGVLKSFWFFMQFETVENLALQLPPWLSSAFSPALKRYNAMVEGTRRNVKAVKAQVDGGHDKPLRRSIFHELLESEQPPSVDDMTDIALTIIVAAAAATGNALSIMAFYVINDPKVYQRLRSELIEAFPEDKPDMSWSALEKLPYLAAVIKESLRLSYGVIGRLPRIVPEPGAEFNGYFIPPGSTVGMSSWTMHRSPSIFPEPDKFDPGRWLDPAESSRLQRYLVSFGKDSRQCIGMPLAYCELYVTAAALFRAFGDLEIVDTQVSDLVFDDYFSGYHPENATPLRVTRRK</sequence>
<dbReference type="GO" id="GO:0043386">
    <property type="term" value="P:mycotoxin biosynthetic process"/>
    <property type="evidence" value="ECO:0007669"/>
    <property type="project" value="UniProtKB-ARBA"/>
</dbReference>
<gene>
    <name evidence="9" type="ORF">PSALAMII_LOCUS3145</name>
</gene>
<evidence type="ECO:0000256" key="6">
    <source>
        <dbReference type="PIRSR" id="PIRSR602403-1"/>
    </source>
</evidence>
<evidence type="ECO:0000313" key="9">
    <source>
        <dbReference type="EMBL" id="CAG8350638.1"/>
    </source>
</evidence>
<protein>
    <submittedName>
        <fullName evidence="9">Uncharacterized protein</fullName>
    </submittedName>
</protein>
<dbReference type="PANTHER" id="PTHR24305:SF152">
    <property type="entry name" value="P450, PUTATIVE (EUROFUNG)-RELATED"/>
    <property type="match status" value="1"/>
</dbReference>
<evidence type="ECO:0000256" key="8">
    <source>
        <dbReference type="SAM" id="Phobius"/>
    </source>
</evidence>
<dbReference type="SUPFAM" id="SSF48264">
    <property type="entry name" value="Cytochrome P450"/>
    <property type="match status" value="1"/>
</dbReference>
<comment type="caution">
    <text evidence="9">The sequence shown here is derived from an EMBL/GenBank/DDBJ whole genome shotgun (WGS) entry which is preliminary data.</text>
</comment>